<feature type="compositionally biased region" description="Polar residues" evidence="4">
    <location>
        <begin position="906"/>
        <end position="917"/>
    </location>
</feature>
<dbReference type="OrthoDB" id="47328at2759"/>
<dbReference type="InterPro" id="IPR037808">
    <property type="entry name" value="C2_Dock-C"/>
</dbReference>
<dbReference type="Gene3D" id="1.25.40.410">
    <property type="match status" value="1"/>
</dbReference>
<dbReference type="Proteomes" id="UP001165740">
    <property type="component" value="Chromosome 5"/>
</dbReference>
<accession>A0A9W3AB55</accession>
<dbReference type="Gene3D" id="2.60.40.150">
    <property type="entry name" value="C2 domain"/>
    <property type="match status" value="1"/>
</dbReference>
<comment type="similarity">
    <text evidence="3">Belongs to the DOCK family.</text>
</comment>
<feature type="compositionally biased region" description="Basic and acidic residues" evidence="4">
    <location>
        <begin position="463"/>
        <end position="491"/>
    </location>
</feature>
<dbReference type="InterPro" id="IPR021816">
    <property type="entry name" value="DOCK_C/D_N"/>
</dbReference>
<feature type="region of interest" description="Disordered" evidence="4">
    <location>
        <begin position="1"/>
        <end position="21"/>
    </location>
</feature>
<feature type="domain" description="DOCKER" evidence="6">
    <location>
        <begin position="1773"/>
        <end position="2208"/>
    </location>
</feature>
<dbReference type="InterPro" id="IPR027357">
    <property type="entry name" value="DOCKER_dom"/>
</dbReference>
<dbReference type="InterPro" id="IPR035892">
    <property type="entry name" value="C2_domain_sf"/>
</dbReference>
<evidence type="ECO:0000256" key="3">
    <source>
        <dbReference type="PROSITE-ProRule" id="PRU00983"/>
    </source>
</evidence>
<feature type="region of interest" description="Disordered" evidence="4">
    <location>
        <begin position="1448"/>
        <end position="1482"/>
    </location>
</feature>
<reference evidence="8" key="1">
    <citation type="submission" date="2025-08" db="UniProtKB">
        <authorList>
            <consortium name="RefSeq"/>
        </authorList>
    </citation>
    <scope>IDENTIFICATION</scope>
</reference>
<feature type="region of interest" description="Disordered" evidence="4">
    <location>
        <begin position="408"/>
        <end position="498"/>
    </location>
</feature>
<dbReference type="FunFam" id="1.25.40.410:FF:000002">
    <property type="entry name" value="Dedicator of cytokinesis protein 7"/>
    <property type="match status" value="1"/>
</dbReference>
<evidence type="ECO:0000313" key="8">
    <source>
        <dbReference type="RefSeq" id="XP_055884532.1"/>
    </source>
</evidence>
<gene>
    <name evidence="8" type="primary">LOC106074162</name>
</gene>
<dbReference type="InterPro" id="IPR043161">
    <property type="entry name" value="DOCK_C_lobe_A"/>
</dbReference>
<dbReference type="OMA" id="FPHQFND"/>
<dbReference type="GeneID" id="106074162"/>
<dbReference type="GO" id="GO:0005085">
    <property type="term" value="F:guanyl-nucleotide exchange factor activity"/>
    <property type="evidence" value="ECO:0007669"/>
    <property type="project" value="UniProtKB-KW"/>
</dbReference>
<feature type="region of interest" description="Disordered" evidence="4">
    <location>
        <begin position="906"/>
        <end position="953"/>
    </location>
</feature>
<dbReference type="PANTHER" id="PTHR23317">
    <property type="entry name" value="DEDICATOR OF CYTOKINESIS DOCK"/>
    <property type="match status" value="1"/>
</dbReference>
<protein>
    <submittedName>
        <fullName evidence="8">Dedicator of cytokinesis protein 7-like isoform X1</fullName>
    </submittedName>
</protein>
<feature type="region of interest" description="Disordered" evidence="4">
    <location>
        <begin position="1395"/>
        <end position="1428"/>
    </location>
</feature>
<dbReference type="InterPro" id="IPR046769">
    <property type="entry name" value="DOCKER_Lobe_A"/>
</dbReference>
<dbReference type="InterPro" id="IPR046773">
    <property type="entry name" value="DOCKER_Lobe_C"/>
</dbReference>
<dbReference type="Pfam" id="PF06920">
    <property type="entry name" value="DHR-2_Lobe_A"/>
    <property type="match status" value="1"/>
</dbReference>
<dbReference type="Pfam" id="PF14429">
    <property type="entry name" value="DOCK-C2"/>
    <property type="match status" value="1"/>
</dbReference>
<dbReference type="InterPro" id="IPR027007">
    <property type="entry name" value="C2_DOCK-type_domain"/>
</dbReference>
<dbReference type="InterPro" id="IPR046770">
    <property type="entry name" value="DOCKER_Lobe_B"/>
</dbReference>
<sequence>MASSGGTRAFAQKLSKQGAAEVRRQVSSSICSSQDLSRSASVQSISIHSQPTQVPLNDVPEPTDFEEFILHNQCLVERDPFKDLLLYPEDDIQVHKVNKHCRTIEPSRPDPGTDVDPHVKDCISRYTSDHTVVVRRYQRFSSSACSKERLPEHDTFQHEYEIDVDEIRGEEEKQDTNKRQSIHINDTPRGSWASSIFDLKQSQADTLLPNLFDRIKNEDVDRNNENLRQQNRYDNIFSLYPMQDEEEVIERRSPPEVPKEHFGHRILVKCLQLTLEMEVEPIFVSMALYDSRERKKISETFHFDLNSEQTLRLISGHITHADVSSVSRSCIFSITYPSPDVFLVVKLEKVLQQGDISECAEPYMKEDKSTKEEKYRSQAVQFCERLGKYRMPFAWTAIYLMNIVTGGSMERESRREGREASVEKRTREASVEKTTEHEMSRAASLDAGPSDRRTGSTSGQFDSFRKRSKDDMSAGRRGSLDRGRSGYEKYRSYSPDSYSTSMDNFRPVTLTVSSFFKQEGVKLSDEDLYKFLADLKRPSSVLKRVKCVPATLKLDICPCPEEPRYTLTPELLKVEPYPDDKGRPTKEILEFPSREVFVPYTVYRNLLYVYPKSLNFTNRQGSARNLAVKVQFLAVEDENYALPVIFGKSSCPEFARESIAAVTYHNKSPDFYEEVKMKLPAKLTETHHLLFTFYHISCQVKKNEPTPTEVPVGYTWLPLYRDGRLTSGDFFLPVSVDRLPNGYSLHHPDTQVHSMKWVDNHKGVFFVSLKAVSSVFSQDEHIDRFMNLYTSVQEQKLPARMNEMGFENELKRSIMDINNAKGENLVQFLPLILDKLISLMVRPPLIGGTIVNVGQATFEAISQVVLRVHDLLDEKNDHNGRNMLLAAYIQYSFSIPNLGLIHQGSSPNISSPHSQGYATLGRPSSLPVSKANYQRSSSNPDLAGNTPTSPDMEFTTFARPLDRTGSMRGEDQVMTLPKLRGKKLVHEELALQWVVSSGSTRELALKNAWFFFELMVKAMAEHLDQVDKLCAPRQLRFPDHFVDDVSSLVTMIIKDIVDRYVKEPPLIKALNTNLAFFLHDLLSLMDRGFVFQLIRQYCRAMSSKIKQLSDPTSLMLLRLDFLRIVCSHEHFLPLNLAFGTPLAASGLHSPTSSVSSRSSITSSTTLVDRSKVSFYSLTPQFRSQHFLVGLVLSDLAISFDASNPVIHMRAISVLRNLLFNHDLDIRYTDPEVKSRLATLYLPVIPIVLEALPQLHDPGLESKVKSIGSMLFDEEGDKINKNVAMAIAGSNVVSRIHSSAISQSYDESVDNNKARKTPLSPESSRSLLLCFLWVLKNAKQSQLKSWWSELPLNKLANLLEVLYLAVSNFEYKAKWAMPSLEKGWRRTWSDETLEEWNDRAGDRGSPSPTLGLIGGTSRPKSHTLPKSQSLHEQLWEGIQRKSVDFLRGGSNLLTRTNSKEDSPAQQGKRMMTPCSQQTLKKSVDMKSRLEEAILGTGNARTEMMLRRRQNSQTSLSGLGGSQTPPPNLAPESGGSRLRWRKDQVQWRHSVELSDSTRPQEHELEAQDESTLAAEVSIICLDSLELIIQIAQNSEVLQPLLGSSLKVLLHMLALNQSSVVLQHLFSSQRALVTKFLDLLFEEETEQCAELCLRLLRHCSSPISSTRSQASASLYLLMRQNFELGNNFARVKMQVTMSLSSLVGQNQTFNEEFLRKSLKTILTYAEQDQDLENTSFREQVRDLVFNLHMILSDTVKMKEFAEDPEMLLDLMYRIAKGYQNSPDLRLTWLQNMARDHSKRGNHAEAAQCLIHAAGLVAEYLNMLEDKPYLPVGCVAFEKITPNVLEESAVSDDVVSPDEEGICTGMYFTENGLVGLLEQAASSFNMAGMFEAVNEVYKLMIPIYENNRDFKKLAHVHQKLHEAFTNVTRQEGKRVFGTYFRVGFYGSKFGDLAGEEFIYKEHMITKLPEISHRLESFYGERFGHEFVETLKDSNTVEKDKLDPDKAYIQITYVEPYFDSYEYKDRITYFDKNYKLKRFIYATPFTLDGRAHGELHEQYKRKTILTTNHFFPYIKTRVSVIERQQVILSPVEVAIEDIQKKTRELAMAMAQEPPDTKILQMVLQGCIGTTVNQGPLEVALVFLSDIAEGKTLPSKAHTKLRLCFKDFLKKCGDALLKNKSLITPEQKEYQRELERNYHSFREKISPMISTALLRKSRHHKSSKEGKESRSKRHSSDQNSTVC</sequence>
<dbReference type="RefSeq" id="XP_055884532.1">
    <property type="nucleotide sequence ID" value="XM_056028557.1"/>
</dbReference>
<dbReference type="CDD" id="cd08696">
    <property type="entry name" value="C2_Dock-C"/>
    <property type="match status" value="1"/>
</dbReference>
<feature type="domain" description="C2 DOCK-type" evidence="5">
    <location>
        <begin position="604"/>
        <end position="772"/>
    </location>
</feature>
<dbReference type="Pfam" id="PF20421">
    <property type="entry name" value="DHR-2_Lobe_C"/>
    <property type="match status" value="1"/>
</dbReference>
<dbReference type="PROSITE" id="PS51650">
    <property type="entry name" value="C2_DOCK"/>
    <property type="match status" value="1"/>
</dbReference>
<dbReference type="InterPro" id="IPR043162">
    <property type="entry name" value="DOCK_C_lobe_C"/>
</dbReference>
<evidence type="ECO:0000256" key="2">
    <source>
        <dbReference type="ARBA" id="ARBA00022658"/>
    </source>
</evidence>
<proteinExistence type="inferred from homology"/>
<dbReference type="Gene3D" id="1.20.58.740">
    <property type="match status" value="1"/>
</dbReference>
<dbReference type="PROSITE" id="PS51651">
    <property type="entry name" value="DOCKER"/>
    <property type="match status" value="1"/>
</dbReference>
<name>A0A9W3AB55_BIOGL</name>
<evidence type="ECO:0000259" key="5">
    <source>
        <dbReference type="PROSITE" id="PS51650"/>
    </source>
</evidence>
<dbReference type="Pfam" id="PF20422">
    <property type="entry name" value="DHR-2_Lobe_B"/>
    <property type="match status" value="1"/>
</dbReference>
<feature type="compositionally biased region" description="Polar residues" evidence="4">
    <location>
        <begin position="931"/>
        <end position="949"/>
    </location>
</feature>
<keyword evidence="2" id="KW-0344">Guanine-nucleotide releasing factor</keyword>
<dbReference type="InterPro" id="IPR026791">
    <property type="entry name" value="DOCK"/>
</dbReference>
<feature type="region of interest" description="Disordered" evidence="4">
    <location>
        <begin position="1508"/>
        <end position="1535"/>
    </location>
</feature>
<organism evidence="7 8">
    <name type="scientific">Biomphalaria glabrata</name>
    <name type="common">Bloodfluke planorb</name>
    <name type="synonym">Freshwater snail</name>
    <dbReference type="NCBI Taxonomy" id="6526"/>
    <lineage>
        <taxon>Eukaryota</taxon>
        <taxon>Metazoa</taxon>
        <taxon>Spiralia</taxon>
        <taxon>Lophotrochozoa</taxon>
        <taxon>Mollusca</taxon>
        <taxon>Gastropoda</taxon>
        <taxon>Heterobranchia</taxon>
        <taxon>Euthyneura</taxon>
        <taxon>Panpulmonata</taxon>
        <taxon>Hygrophila</taxon>
        <taxon>Lymnaeoidea</taxon>
        <taxon>Planorbidae</taxon>
        <taxon>Biomphalaria</taxon>
    </lineage>
</organism>
<evidence type="ECO:0000256" key="4">
    <source>
        <dbReference type="SAM" id="MobiDB-lite"/>
    </source>
</evidence>
<feature type="region of interest" description="Disordered" evidence="4">
    <location>
        <begin position="2207"/>
        <end position="2237"/>
    </location>
</feature>
<dbReference type="GO" id="GO:0007264">
    <property type="term" value="P:small GTPase-mediated signal transduction"/>
    <property type="evidence" value="ECO:0007669"/>
    <property type="project" value="InterPro"/>
</dbReference>
<dbReference type="PANTHER" id="PTHR23317:SF76">
    <property type="entry name" value="LD20667P"/>
    <property type="match status" value="1"/>
</dbReference>
<keyword evidence="7" id="KW-1185">Reference proteome</keyword>
<evidence type="ECO:0000259" key="6">
    <source>
        <dbReference type="PROSITE" id="PS51651"/>
    </source>
</evidence>
<evidence type="ECO:0000256" key="1">
    <source>
        <dbReference type="ARBA" id="ARBA00022553"/>
    </source>
</evidence>
<feature type="compositionally biased region" description="Basic and acidic residues" evidence="4">
    <location>
        <begin position="409"/>
        <end position="440"/>
    </location>
</feature>
<evidence type="ECO:0000313" key="7">
    <source>
        <dbReference type="Proteomes" id="UP001165740"/>
    </source>
</evidence>
<dbReference type="FunFam" id="1.20.58.740:FF:000002">
    <property type="entry name" value="Dedicator of cytokinesis protein 7"/>
    <property type="match status" value="1"/>
</dbReference>
<dbReference type="Pfam" id="PF11878">
    <property type="entry name" value="DOCK_C-D_N"/>
    <property type="match status" value="1"/>
</dbReference>
<keyword evidence="1" id="KW-0597">Phosphoprotein</keyword>